<dbReference type="Proteomes" id="UP001229244">
    <property type="component" value="Unassembled WGS sequence"/>
</dbReference>
<dbReference type="InterPro" id="IPR029063">
    <property type="entry name" value="SAM-dependent_MTases_sf"/>
</dbReference>
<evidence type="ECO:0000313" key="5">
    <source>
        <dbReference type="Proteomes" id="UP001229244"/>
    </source>
</evidence>
<keyword evidence="1" id="KW-0489">Methyltransferase</keyword>
<reference evidence="4" key="1">
    <citation type="submission" date="2023-07" db="EMBL/GenBank/DDBJ databases">
        <title>Genomic Encyclopedia of Type Strains, Phase IV (KMG-IV): sequencing the most valuable type-strain genomes for metagenomic binning, comparative biology and taxonomic classification.</title>
        <authorList>
            <person name="Goeker M."/>
        </authorList>
    </citation>
    <scope>NUCLEOTIDE SEQUENCE</scope>
    <source>
        <strain evidence="4">DSM 21202</strain>
    </source>
</reference>
<proteinExistence type="predicted"/>
<dbReference type="Pfam" id="PF05175">
    <property type="entry name" value="MTS"/>
    <property type="match status" value="1"/>
</dbReference>
<protein>
    <submittedName>
        <fullName evidence="4">tRNA1(Val) A37 N6-methylase TrmN6</fullName>
    </submittedName>
</protein>
<dbReference type="PANTHER" id="PTHR47739">
    <property type="entry name" value="TRNA1(VAL) (ADENINE(37)-N6)-METHYLTRANSFERASE"/>
    <property type="match status" value="1"/>
</dbReference>
<keyword evidence="1" id="KW-0808">Transferase</keyword>
<evidence type="ECO:0000256" key="2">
    <source>
        <dbReference type="ARBA" id="ARBA00022691"/>
    </source>
</evidence>
<accession>A0AAE3VPP4</accession>
<dbReference type="Gene3D" id="3.40.50.150">
    <property type="entry name" value="Vaccinia Virus protein VP39"/>
    <property type="match status" value="1"/>
</dbReference>
<dbReference type="RefSeq" id="WP_306885685.1">
    <property type="nucleotide sequence ID" value="NZ_JAUSUL010000002.1"/>
</dbReference>
<dbReference type="PANTHER" id="PTHR47739:SF1">
    <property type="entry name" value="TRNA1(VAL) (ADENINE(37)-N6)-METHYLTRANSFERASE"/>
    <property type="match status" value="1"/>
</dbReference>
<keyword evidence="5" id="KW-1185">Reference proteome</keyword>
<keyword evidence="2" id="KW-0949">S-adenosyl-L-methionine</keyword>
<dbReference type="SUPFAM" id="SSF53335">
    <property type="entry name" value="S-adenosyl-L-methionine-dependent methyltransferases"/>
    <property type="match status" value="1"/>
</dbReference>
<sequence length="266" mass="27747">MTQAGVVTANADETTQDRFLDGAFVLMQRRRGAHRCGSDAILLAATVSGDAVGRTVDLGSGPGAAGFAVAVRTRSDVVLVDMDAESLALAAASLRLPENAGFANRIGVVQGDIEGPVAEFTELGLAAGSADRVIANPPFFEHGRHRAAPSDGRARARMLGEAGLSPWLKRAAHLLRPSGSLHLILPASLLAQALSLMEGRFGAVDILPVHARPNTPADRILVTAIKGSRAGLRIVPGLVMHEPDGRYSDAASRILRAGAAIDRPPR</sequence>
<dbReference type="InterPro" id="IPR050210">
    <property type="entry name" value="tRNA_Adenine-N(6)_MTase"/>
</dbReference>
<dbReference type="GO" id="GO:0032259">
    <property type="term" value="P:methylation"/>
    <property type="evidence" value="ECO:0007669"/>
    <property type="project" value="UniProtKB-KW"/>
</dbReference>
<evidence type="ECO:0000256" key="1">
    <source>
        <dbReference type="ARBA" id="ARBA00022603"/>
    </source>
</evidence>
<dbReference type="InterPro" id="IPR007848">
    <property type="entry name" value="Small_mtfrase_dom"/>
</dbReference>
<dbReference type="EMBL" id="JAUSUL010000002">
    <property type="protein sequence ID" value="MDQ0315856.1"/>
    <property type="molecule type" value="Genomic_DNA"/>
</dbReference>
<dbReference type="CDD" id="cd02440">
    <property type="entry name" value="AdoMet_MTases"/>
    <property type="match status" value="1"/>
</dbReference>
<name>A0AAE3VPP4_9HYPH</name>
<evidence type="ECO:0000313" key="4">
    <source>
        <dbReference type="EMBL" id="MDQ0315856.1"/>
    </source>
</evidence>
<organism evidence="4 5">
    <name type="scientific">Amorphus orientalis</name>
    <dbReference type="NCBI Taxonomy" id="649198"/>
    <lineage>
        <taxon>Bacteria</taxon>
        <taxon>Pseudomonadati</taxon>
        <taxon>Pseudomonadota</taxon>
        <taxon>Alphaproteobacteria</taxon>
        <taxon>Hyphomicrobiales</taxon>
        <taxon>Amorphaceae</taxon>
        <taxon>Amorphus</taxon>
    </lineage>
</organism>
<evidence type="ECO:0000259" key="3">
    <source>
        <dbReference type="Pfam" id="PF05175"/>
    </source>
</evidence>
<dbReference type="AlphaFoldDB" id="A0AAE3VPP4"/>
<feature type="domain" description="Methyltransferase small" evidence="3">
    <location>
        <begin position="42"/>
        <end position="206"/>
    </location>
</feature>
<gene>
    <name evidence="4" type="ORF">J2S73_002313</name>
</gene>
<dbReference type="GO" id="GO:0008168">
    <property type="term" value="F:methyltransferase activity"/>
    <property type="evidence" value="ECO:0007669"/>
    <property type="project" value="UniProtKB-KW"/>
</dbReference>
<comment type="caution">
    <text evidence="4">The sequence shown here is derived from an EMBL/GenBank/DDBJ whole genome shotgun (WGS) entry which is preliminary data.</text>
</comment>